<protein>
    <submittedName>
        <fullName evidence="3">IroE protein</fullName>
    </submittedName>
</protein>
<dbReference type="PANTHER" id="PTHR40841:SF2">
    <property type="entry name" value="SIDEROPHORE-DEGRADING ESTERASE (EUROFUNG)"/>
    <property type="match status" value="1"/>
</dbReference>
<keyword evidence="2" id="KW-0378">Hydrolase</keyword>
<dbReference type="Proteomes" id="UP000195321">
    <property type="component" value="Unassembled WGS sequence"/>
</dbReference>
<dbReference type="GO" id="GO:0016788">
    <property type="term" value="F:hydrolase activity, acting on ester bonds"/>
    <property type="evidence" value="ECO:0007669"/>
    <property type="project" value="TreeGrafter"/>
</dbReference>
<dbReference type="AlphaFoldDB" id="A0A1Y3M6R6"/>
<comment type="similarity">
    <text evidence="1">Belongs to the esterase D family.</text>
</comment>
<name>A0A1Y3M6R6_9BACI</name>
<dbReference type="InterPro" id="IPR000801">
    <property type="entry name" value="Esterase-like"/>
</dbReference>
<dbReference type="InterPro" id="IPR052558">
    <property type="entry name" value="Siderophore_Hydrolase_D"/>
</dbReference>
<dbReference type="Gene3D" id="3.40.50.1820">
    <property type="entry name" value="alpha/beta hydrolase"/>
    <property type="match status" value="1"/>
</dbReference>
<sequence length="273" mass="30643">MNTSIEKKDVTISNTEQWKMDSKLGNREYQIYISKPKQPAPESGYPVIYVLDGNAFFQTFQEAMKIQSVRAEKTGVAPAIIVGVGYPIEGVFAASERCYDFTPSSPSVDAPPKPDGKPWPKSGGANEFLEFIQDELKPQIEKDFEIDKERQTIFGHSLGGLFALHVLFTNINAFQNYFISSPSIWWNNKSILEKEAAFINELSRASSEVGVFLTVGALERDHMVQDANALSERLMNLQHNKFRFAFYEAEGENHASVVPTALSKALRFVSNLF</sequence>
<dbReference type="PANTHER" id="PTHR40841">
    <property type="entry name" value="SIDEROPHORE TRIACETYLFUSARININE C ESTERASE"/>
    <property type="match status" value="1"/>
</dbReference>
<dbReference type="RefSeq" id="WP_016115844.1">
    <property type="nucleotide sequence ID" value="NZ_CP189809.1"/>
</dbReference>
<evidence type="ECO:0000256" key="1">
    <source>
        <dbReference type="ARBA" id="ARBA00005622"/>
    </source>
</evidence>
<dbReference type="Pfam" id="PF00756">
    <property type="entry name" value="Esterase"/>
    <property type="match status" value="1"/>
</dbReference>
<dbReference type="InterPro" id="IPR029058">
    <property type="entry name" value="AB_hydrolase_fold"/>
</dbReference>
<dbReference type="SUPFAM" id="SSF53474">
    <property type="entry name" value="alpha/beta-Hydrolases"/>
    <property type="match status" value="1"/>
</dbReference>
<evidence type="ECO:0000256" key="2">
    <source>
        <dbReference type="ARBA" id="ARBA00022801"/>
    </source>
</evidence>
<evidence type="ECO:0000313" key="3">
    <source>
        <dbReference type="EMBL" id="OUM46119.1"/>
    </source>
</evidence>
<comment type="caution">
    <text evidence="3">The sequence shown here is derived from an EMBL/GenBank/DDBJ whole genome shotgun (WGS) entry which is preliminary data.</text>
</comment>
<accession>A0A1Y3M6R6</accession>
<evidence type="ECO:0000313" key="4">
    <source>
        <dbReference type="Proteomes" id="UP000195321"/>
    </source>
</evidence>
<reference evidence="3 4" key="1">
    <citation type="submission" date="2017-02" db="EMBL/GenBank/DDBJ databases">
        <title>Bacillus pseudomycoides isolate FSL K6-0042.</title>
        <authorList>
            <person name="Kovac J."/>
        </authorList>
    </citation>
    <scope>NUCLEOTIDE SEQUENCE [LARGE SCALE GENOMIC DNA]</scope>
    <source>
        <strain evidence="3 4">FSL K6-0042</strain>
    </source>
</reference>
<gene>
    <name evidence="3" type="ORF">BW425_25455</name>
</gene>
<organism evidence="3 4">
    <name type="scientific">Bacillus pseudomycoides</name>
    <dbReference type="NCBI Taxonomy" id="64104"/>
    <lineage>
        <taxon>Bacteria</taxon>
        <taxon>Bacillati</taxon>
        <taxon>Bacillota</taxon>
        <taxon>Bacilli</taxon>
        <taxon>Bacillales</taxon>
        <taxon>Bacillaceae</taxon>
        <taxon>Bacillus</taxon>
        <taxon>Bacillus cereus group</taxon>
    </lineage>
</organism>
<proteinExistence type="inferred from homology"/>
<dbReference type="EMBL" id="MWPX01000060">
    <property type="protein sequence ID" value="OUM46119.1"/>
    <property type="molecule type" value="Genomic_DNA"/>
</dbReference>